<evidence type="ECO:0000313" key="2">
    <source>
        <dbReference type="EMBL" id="KAH7038276.1"/>
    </source>
</evidence>
<dbReference type="GeneID" id="70185986"/>
<dbReference type="AlphaFoldDB" id="A0A9P9BV47"/>
<dbReference type="OrthoDB" id="5237073at2759"/>
<reference evidence="2" key="1">
    <citation type="journal article" date="2021" name="Nat. Commun.">
        <title>Genetic determinants of endophytism in the Arabidopsis root mycobiome.</title>
        <authorList>
            <person name="Mesny F."/>
            <person name="Miyauchi S."/>
            <person name="Thiergart T."/>
            <person name="Pickel B."/>
            <person name="Atanasova L."/>
            <person name="Karlsson M."/>
            <person name="Huettel B."/>
            <person name="Barry K.W."/>
            <person name="Haridas S."/>
            <person name="Chen C."/>
            <person name="Bauer D."/>
            <person name="Andreopoulos W."/>
            <person name="Pangilinan J."/>
            <person name="LaButti K."/>
            <person name="Riley R."/>
            <person name="Lipzen A."/>
            <person name="Clum A."/>
            <person name="Drula E."/>
            <person name="Henrissat B."/>
            <person name="Kohler A."/>
            <person name="Grigoriev I.V."/>
            <person name="Martin F.M."/>
            <person name="Hacquard S."/>
        </authorList>
    </citation>
    <scope>NUCLEOTIDE SEQUENCE</scope>
    <source>
        <strain evidence="2">MPI-CAGE-CH-0230</strain>
    </source>
</reference>
<keyword evidence="3" id="KW-1185">Reference proteome</keyword>
<proteinExistence type="predicted"/>
<dbReference type="Proteomes" id="UP000756346">
    <property type="component" value="Unassembled WGS sequence"/>
</dbReference>
<dbReference type="EMBL" id="JAGTJQ010000002">
    <property type="protein sequence ID" value="KAH7038276.1"/>
    <property type="molecule type" value="Genomic_DNA"/>
</dbReference>
<gene>
    <name evidence="2" type="ORF">B0I36DRAFT_346275</name>
</gene>
<feature type="chain" id="PRO_5040188506" evidence="1">
    <location>
        <begin position="21"/>
        <end position="340"/>
    </location>
</feature>
<name>A0A9P9BV47_9PEZI</name>
<protein>
    <submittedName>
        <fullName evidence="2">Uncharacterized protein</fullName>
    </submittedName>
</protein>
<evidence type="ECO:0000313" key="3">
    <source>
        <dbReference type="Proteomes" id="UP000756346"/>
    </source>
</evidence>
<feature type="signal peptide" evidence="1">
    <location>
        <begin position="1"/>
        <end position="20"/>
    </location>
</feature>
<sequence>MRQVLSALAWAVVLLAVAVAAKHIDHATPDTLPLISPDEFSWDHPLVQRMLWEGRNETTKSKHDKHDKHDAPRRIIKRTNIEGQQVGGKHCLGCAGGMVPAMPTIDELTIDYLENQMLKTESDLRDRCVFYTGVTNSEAAINSWTLEPGADRPGLSKTATAFTCSKGMYSIWQLWPGGTANVQPNPPPDNEHTPNFWEVFLKDSWLQKVAPKPICFKYFENMSSAMARRCKGKVYVMSLKPLDLPGYGQGTEANNNAHSIWNNYEWPTLKNNGGVTQLIGLTAKGPNGEVGDMWELNMSDLSKKGPYTGAVPRGLGKRDTCTNNRAYQPPGQDWFGTGRF</sequence>
<accession>A0A9P9BV47</accession>
<organism evidence="2 3">
    <name type="scientific">Microdochium trichocladiopsis</name>
    <dbReference type="NCBI Taxonomy" id="1682393"/>
    <lineage>
        <taxon>Eukaryota</taxon>
        <taxon>Fungi</taxon>
        <taxon>Dikarya</taxon>
        <taxon>Ascomycota</taxon>
        <taxon>Pezizomycotina</taxon>
        <taxon>Sordariomycetes</taxon>
        <taxon>Xylariomycetidae</taxon>
        <taxon>Xylariales</taxon>
        <taxon>Microdochiaceae</taxon>
        <taxon>Microdochium</taxon>
    </lineage>
</organism>
<comment type="caution">
    <text evidence="2">The sequence shown here is derived from an EMBL/GenBank/DDBJ whole genome shotgun (WGS) entry which is preliminary data.</text>
</comment>
<keyword evidence="1" id="KW-0732">Signal</keyword>
<evidence type="ECO:0000256" key="1">
    <source>
        <dbReference type="SAM" id="SignalP"/>
    </source>
</evidence>
<dbReference type="RefSeq" id="XP_046017397.1">
    <property type="nucleotide sequence ID" value="XM_046156440.1"/>
</dbReference>